<dbReference type="InterPro" id="IPR002491">
    <property type="entry name" value="ABC_transptr_periplasmic_BD"/>
</dbReference>
<accession>A0A268P3B0</accession>
<dbReference type="PANTHER" id="PTHR30535">
    <property type="entry name" value="VITAMIN B12-BINDING PROTEIN"/>
    <property type="match status" value="1"/>
</dbReference>
<dbReference type="AlphaFoldDB" id="A0A268P3B0"/>
<evidence type="ECO:0000313" key="6">
    <source>
        <dbReference type="Proteomes" id="UP000216207"/>
    </source>
</evidence>
<dbReference type="InterPro" id="IPR050902">
    <property type="entry name" value="ABC_Transporter_SBP"/>
</dbReference>
<dbReference type="EMBL" id="NPCC01000006">
    <property type="protein sequence ID" value="PAE89795.1"/>
    <property type="molecule type" value="Genomic_DNA"/>
</dbReference>
<feature type="domain" description="Fe/B12 periplasmic-binding" evidence="4">
    <location>
        <begin position="55"/>
        <end position="305"/>
    </location>
</feature>
<dbReference type="CDD" id="cd01143">
    <property type="entry name" value="YvrC"/>
    <property type="match status" value="1"/>
</dbReference>
<keyword evidence="2 3" id="KW-0732">Signal</keyword>
<dbReference type="PANTHER" id="PTHR30535:SF34">
    <property type="entry name" value="MOLYBDATE-BINDING PROTEIN MOLA"/>
    <property type="match status" value="1"/>
</dbReference>
<reference evidence="5 6" key="1">
    <citation type="submission" date="2017-07" db="EMBL/GenBank/DDBJ databases">
        <title>Isolation and whole genome analysis of endospore-forming bacteria from heroin.</title>
        <authorList>
            <person name="Kalinowski J."/>
            <person name="Ahrens B."/>
            <person name="Al-Dilaimi A."/>
            <person name="Winkler A."/>
            <person name="Wibberg D."/>
            <person name="Schleenbecker U."/>
            <person name="Ruckert C."/>
            <person name="Wolfel R."/>
            <person name="Grass G."/>
        </authorList>
    </citation>
    <scope>NUCLEOTIDE SEQUENCE [LARGE SCALE GENOMIC DNA]</scope>
    <source>
        <strain evidence="5 6">7539</strain>
    </source>
</reference>
<organism evidence="5 6">
    <name type="scientific">Shouchella clausii</name>
    <name type="common">Alkalihalobacillus clausii</name>
    <dbReference type="NCBI Taxonomy" id="79880"/>
    <lineage>
        <taxon>Bacteria</taxon>
        <taxon>Bacillati</taxon>
        <taxon>Bacillota</taxon>
        <taxon>Bacilli</taxon>
        <taxon>Bacillales</taxon>
        <taxon>Bacillaceae</taxon>
        <taxon>Shouchella</taxon>
    </lineage>
</organism>
<evidence type="ECO:0000259" key="4">
    <source>
        <dbReference type="PROSITE" id="PS50983"/>
    </source>
</evidence>
<feature type="signal peptide" evidence="3">
    <location>
        <begin position="1"/>
        <end position="20"/>
    </location>
</feature>
<feature type="chain" id="PRO_5012989847" evidence="3">
    <location>
        <begin position="21"/>
        <end position="307"/>
    </location>
</feature>
<gene>
    <name evidence="5" type="ORF">CHH72_05940</name>
</gene>
<dbReference type="SUPFAM" id="SSF53807">
    <property type="entry name" value="Helical backbone' metal receptor"/>
    <property type="match status" value="1"/>
</dbReference>
<proteinExistence type="inferred from homology"/>
<sequence length="307" mass="33835">MKKKLLLSSLLLICAVGCQSDEDKTEAHEEQPEGQSYTVTDDRGEDITFEKIPETVVSLAPSNTEILFELGVGENVVGVTEFDFYPEEANEIEKVSDSQTIDAERIIELNPDVVIGYTIGAPDTLDPLEDAGIPVFVIHSAANFEDVYSDIEQIAEVMGVTERGEEIITNIQAQMEEVATKVAEAEEKDVYFEISPSPDIYTTGANTFQQEIIKAAGLNNVFANEEGWLKIDEEQVIDRNPDLIATTVTYTEDPVGEIKGRAGWGGIAAVENEEIYLLEADIMDRPGPRIGEAVEHLAQIAYPEKFE</sequence>
<dbReference type="GO" id="GO:0071281">
    <property type="term" value="P:cellular response to iron ion"/>
    <property type="evidence" value="ECO:0007669"/>
    <property type="project" value="TreeGrafter"/>
</dbReference>
<evidence type="ECO:0000256" key="1">
    <source>
        <dbReference type="ARBA" id="ARBA00008814"/>
    </source>
</evidence>
<comment type="similarity">
    <text evidence="1">Belongs to the bacterial solute-binding protein 8 family.</text>
</comment>
<evidence type="ECO:0000256" key="2">
    <source>
        <dbReference type="ARBA" id="ARBA00022729"/>
    </source>
</evidence>
<name>A0A268P3B0_SHOCL</name>
<dbReference type="PROSITE" id="PS50983">
    <property type="entry name" value="FE_B12_PBP"/>
    <property type="match status" value="1"/>
</dbReference>
<dbReference type="InterPro" id="IPR054828">
    <property type="entry name" value="Vit_B12_bind_prot"/>
</dbReference>
<dbReference type="Proteomes" id="UP000216207">
    <property type="component" value="Unassembled WGS sequence"/>
</dbReference>
<dbReference type="RefSeq" id="WP_095326275.1">
    <property type="nucleotide sequence ID" value="NZ_NPCC01000006.1"/>
</dbReference>
<evidence type="ECO:0000256" key="3">
    <source>
        <dbReference type="SAM" id="SignalP"/>
    </source>
</evidence>
<dbReference type="NCBIfam" id="NF038402">
    <property type="entry name" value="TroA_like"/>
    <property type="match status" value="1"/>
</dbReference>
<dbReference type="Pfam" id="PF01497">
    <property type="entry name" value="Peripla_BP_2"/>
    <property type="match status" value="1"/>
</dbReference>
<protein>
    <submittedName>
        <fullName evidence="5">Cobalamin-binding protein</fullName>
    </submittedName>
</protein>
<comment type="caution">
    <text evidence="5">The sequence shown here is derived from an EMBL/GenBank/DDBJ whole genome shotgun (WGS) entry which is preliminary data.</text>
</comment>
<dbReference type="Gene3D" id="3.40.50.1980">
    <property type="entry name" value="Nitrogenase molybdenum iron protein domain"/>
    <property type="match status" value="2"/>
</dbReference>
<evidence type="ECO:0000313" key="5">
    <source>
        <dbReference type="EMBL" id="PAE89795.1"/>
    </source>
</evidence>